<feature type="signal peptide" evidence="1">
    <location>
        <begin position="1"/>
        <end position="23"/>
    </location>
</feature>
<dbReference type="InterPro" id="IPR006121">
    <property type="entry name" value="HMA_dom"/>
</dbReference>
<comment type="caution">
    <text evidence="3">The sequence shown here is derived from an EMBL/GenBank/DDBJ whole genome shotgun (WGS) entry which is preliminary data.</text>
</comment>
<gene>
    <name evidence="3" type="ORF">LX69_00262</name>
</gene>
<dbReference type="OrthoDB" id="1121721at2"/>
<accession>A0A2W7NII8</accession>
<feature type="chain" id="PRO_5016013147" evidence="1">
    <location>
        <begin position="24"/>
        <end position="119"/>
    </location>
</feature>
<organism evidence="3 4">
    <name type="scientific">Breznakibacter xylanolyticus</name>
    <dbReference type="NCBI Taxonomy" id="990"/>
    <lineage>
        <taxon>Bacteria</taxon>
        <taxon>Pseudomonadati</taxon>
        <taxon>Bacteroidota</taxon>
        <taxon>Bacteroidia</taxon>
        <taxon>Marinilabiliales</taxon>
        <taxon>Marinilabiliaceae</taxon>
        <taxon>Breznakibacter</taxon>
    </lineage>
</organism>
<sequence>MKKIIQVAVVLLLTMAFSGVVNAQKEKQAKNTALYLSCNMDCHSCENKLTELLKFEKGVRDLKCDFKSNTIYVLYKTGSNTNEALMKAIEKKGYVVTSISKDAYDSLMEAAKGNAEHGH</sequence>
<evidence type="ECO:0000256" key="1">
    <source>
        <dbReference type="SAM" id="SignalP"/>
    </source>
</evidence>
<dbReference type="RefSeq" id="WP_111444006.1">
    <property type="nucleotide sequence ID" value="NZ_QKZK01000002.1"/>
</dbReference>
<reference evidence="3 4" key="1">
    <citation type="submission" date="2018-06" db="EMBL/GenBank/DDBJ databases">
        <title>Genomic Encyclopedia of Archaeal and Bacterial Type Strains, Phase II (KMG-II): from individual species to whole genera.</title>
        <authorList>
            <person name="Goeker M."/>
        </authorList>
    </citation>
    <scope>NUCLEOTIDE SEQUENCE [LARGE SCALE GENOMIC DNA]</scope>
    <source>
        <strain evidence="3 4">DSM 6779</strain>
    </source>
</reference>
<keyword evidence="4" id="KW-1185">Reference proteome</keyword>
<dbReference type="Gene3D" id="3.30.70.100">
    <property type="match status" value="1"/>
</dbReference>
<proteinExistence type="predicted"/>
<dbReference type="Proteomes" id="UP000249239">
    <property type="component" value="Unassembled WGS sequence"/>
</dbReference>
<protein>
    <submittedName>
        <fullName evidence="3">Copper chaperone CopZ</fullName>
    </submittedName>
</protein>
<dbReference type="CDD" id="cd00371">
    <property type="entry name" value="HMA"/>
    <property type="match status" value="1"/>
</dbReference>
<name>A0A2W7NII8_9BACT</name>
<dbReference type="AlphaFoldDB" id="A0A2W7NII8"/>
<evidence type="ECO:0000313" key="3">
    <source>
        <dbReference type="EMBL" id="PZX20265.1"/>
    </source>
</evidence>
<dbReference type="SUPFAM" id="SSF55008">
    <property type="entry name" value="HMA, heavy metal-associated domain"/>
    <property type="match status" value="1"/>
</dbReference>
<dbReference type="InterPro" id="IPR036163">
    <property type="entry name" value="HMA_dom_sf"/>
</dbReference>
<evidence type="ECO:0000259" key="2">
    <source>
        <dbReference type="PROSITE" id="PS50846"/>
    </source>
</evidence>
<dbReference type="Pfam" id="PF00403">
    <property type="entry name" value="HMA"/>
    <property type="match status" value="1"/>
</dbReference>
<dbReference type="PROSITE" id="PS50846">
    <property type="entry name" value="HMA_2"/>
    <property type="match status" value="1"/>
</dbReference>
<evidence type="ECO:0000313" key="4">
    <source>
        <dbReference type="Proteomes" id="UP000249239"/>
    </source>
</evidence>
<feature type="domain" description="HMA" evidence="2">
    <location>
        <begin position="31"/>
        <end position="97"/>
    </location>
</feature>
<dbReference type="GO" id="GO:0046872">
    <property type="term" value="F:metal ion binding"/>
    <property type="evidence" value="ECO:0007669"/>
    <property type="project" value="InterPro"/>
</dbReference>
<keyword evidence="1" id="KW-0732">Signal</keyword>
<dbReference type="EMBL" id="QKZK01000002">
    <property type="protein sequence ID" value="PZX20265.1"/>
    <property type="molecule type" value="Genomic_DNA"/>
</dbReference>